<comment type="caution">
    <text evidence="2">The sequence shown here is derived from an EMBL/GenBank/DDBJ whole genome shotgun (WGS) entry which is preliminary data.</text>
</comment>
<evidence type="ECO:0000313" key="2">
    <source>
        <dbReference type="EMBL" id="MBE5918221.1"/>
    </source>
</evidence>
<dbReference type="Proteomes" id="UP000766246">
    <property type="component" value="Unassembled WGS sequence"/>
</dbReference>
<reference evidence="2" key="1">
    <citation type="submission" date="2019-04" db="EMBL/GenBank/DDBJ databases">
        <title>Evolution of Biomass-Degrading Anaerobic Consortia Revealed by Metagenomics.</title>
        <authorList>
            <person name="Peng X."/>
        </authorList>
    </citation>
    <scope>NUCLEOTIDE SEQUENCE</scope>
    <source>
        <strain evidence="2">SIG311</strain>
    </source>
</reference>
<dbReference type="AlphaFoldDB" id="A0A927U4Q7"/>
<feature type="compositionally biased region" description="Basic and acidic residues" evidence="1">
    <location>
        <begin position="811"/>
        <end position="827"/>
    </location>
</feature>
<gene>
    <name evidence="2" type="ORF">E7272_00100</name>
</gene>
<feature type="region of interest" description="Disordered" evidence="1">
    <location>
        <begin position="920"/>
        <end position="954"/>
    </location>
</feature>
<evidence type="ECO:0000256" key="1">
    <source>
        <dbReference type="SAM" id="MobiDB-lite"/>
    </source>
</evidence>
<proteinExistence type="predicted"/>
<feature type="compositionally biased region" description="Low complexity" evidence="1">
    <location>
        <begin position="943"/>
        <end position="953"/>
    </location>
</feature>
<organism evidence="2 3">
    <name type="scientific">Pseudobutyrivibrio ruminis</name>
    <dbReference type="NCBI Taxonomy" id="46206"/>
    <lineage>
        <taxon>Bacteria</taxon>
        <taxon>Bacillati</taxon>
        <taxon>Bacillota</taxon>
        <taxon>Clostridia</taxon>
        <taxon>Lachnospirales</taxon>
        <taxon>Lachnospiraceae</taxon>
        <taxon>Pseudobutyrivibrio</taxon>
    </lineage>
</organism>
<feature type="region of interest" description="Disordered" evidence="1">
    <location>
        <begin position="811"/>
        <end position="841"/>
    </location>
</feature>
<name>A0A927U4Q7_9FIRM</name>
<sequence length="1164" mass="127679">MEFIRRIKRKIAQMLVLIMLMWCIAPSVTPKMGGTVYAAGYVDSVLLPVANKSLGKTVEASAVNDAAKAVHTSGTWSSVTVVSILNKLGGAANPVDYSGNAMSGGYTLGKLMVDYTRSKYTGAAMLTDEEIIGIFDMQAEGAGSANIDVDAFMAAVASAAASKGTGGFNANEGTSVIDTSNFITYGEYIQRLSSPVAAGTLYIGTWIIDAQAITSTFYEMAIDSMAQVNQNNKLYKSELSSGYWKNIEGAESLEAILPLADNVPETEMLNLYISVIVGRDGIPHSAKTGDVVDVFSMSNPYEMEQVPELRGVKALLDGKVVSASDTGSKNYTYWQLTRLFNYDQPYDRKLDYKTACDYVFDVSKRSNIAFYAKDARGTGRFEESGKGFINALEMEAENKGDRYIQYVWSSHNDTTEHPALIRGAVNWGGEKAWVDEVNKFPKGMDTLNERLMLFRRIWLHTTQVHDDISDDADSKMSALTNLYFSLCRSNNPEGKELAEEAMSVESALDSLRRYRAYYNMVENPENNTIVGPSLGFIYELVSTGTSSIGGDYKVCWHWYTSDDFEPVDSVVAAMEEALVSCTQAMYKYKSKSIQEGSTILSKTKYSLQMNVINNAPGGPSAVSEDLRKLVDIDNISNNVIAHKSRELNLITDSLIPTADANFRSQLHSGLNDEGRAVVSDPASTDEIKNEVMKDQKAGISASAAELQLLIKARAMRLTKDRAIDFIKQRINIAESQRVGIRNDVFKVYANEALDAHITWLTELLNQVKSGSNLSEDDNSYDTKLSNIENDILTALDNGDIEGAERLEKQLSDLKDSQDADEKAKRDIINNPNASAADKAEALDTNTPTGIADKIANNAIQDISDGKYDGVSGDIDALDALGSDKLSNVLNALYAHGAPKSLINQAKDAIANNDSDFKDRYGTASKTSDNDASDASIKTEDASNENGIGEPITGEGTGLTEDLIASAIKDAFGKDFNKLSELDKAAVVAGLLNYAKARDDGDVYNYLIARLSNLLDQKNIFIYKQYLSDETKEYVSLAAINRCRRYSRFRLVEEKNEITMTQIVGGTASYLFKDGKTDVIINSKDEDIMNTPVVSQADSYLYGNNVKTYPYIVEDYGGKYMYCTGTYIPGTTWAILVTPQLDKKIANFLDELDEYVDGIVNNSNN</sequence>
<evidence type="ECO:0000313" key="3">
    <source>
        <dbReference type="Proteomes" id="UP000766246"/>
    </source>
</evidence>
<accession>A0A927U4Q7</accession>
<protein>
    <submittedName>
        <fullName evidence="2">Uncharacterized protein</fullName>
    </submittedName>
</protein>
<dbReference type="EMBL" id="SVER01000001">
    <property type="protein sequence ID" value="MBE5918221.1"/>
    <property type="molecule type" value="Genomic_DNA"/>
</dbReference>